<proteinExistence type="predicted"/>
<accession>A0ABM4BAI6</accession>
<name>A0ABM4BAI6_HYDVU</name>
<reference evidence="1" key="1">
    <citation type="submission" date="2025-05" db="UniProtKB">
        <authorList>
            <consortium name="RefSeq"/>
        </authorList>
    </citation>
    <scope>NUCLEOTIDE SEQUENCE [LARGE SCALE GENOMIC DNA]</scope>
</reference>
<dbReference type="InterPro" id="IPR052717">
    <property type="entry name" value="Vacuolar_transposase_reg"/>
</dbReference>
<dbReference type="InterPro" id="IPR012337">
    <property type="entry name" value="RNaseH-like_sf"/>
</dbReference>
<keyword evidence="1" id="KW-1185">Reference proteome</keyword>
<dbReference type="Proteomes" id="UP001652625">
    <property type="component" value="Chromosome 02"/>
</dbReference>
<sequence>MFVIGVFPFSGQHTAEAIAHRLDKNVSELARNNGVSFIVCVHDLAANMKAAINKCNFVDASLLCADHLLNLAVEATVKETKGFDSLDLHEAIQRATEFFVHKSSLSEQRIKKELKLLLNDSDVVGKDKLKFVKIITPVKTRWNSTFMMLESIVKMRRILSSSRDIPGKDDTKLALVIPSEDEFNLYDKILPILRRVAEILECFSADKEVSIHLVISNIYTLRQKCLDFIKAGKASPTAQMFHQKLVENLDVRFPDTGCQNLFYSVANLLNPLYKGRALKKLGGFE</sequence>
<dbReference type="PANTHER" id="PTHR46169">
    <property type="entry name" value="DNA REPLICATION-RELATED ELEMENT FACTOR, ISOFORM A"/>
    <property type="match status" value="1"/>
</dbReference>
<organism evidence="1 2">
    <name type="scientific">Hydra vulgaris</name>
    <name type="common">Hydra</name>
    <name type="synonym">Hydra attenuata</name>
    <dbReference type="NCBI Taxonomy" id="6087"/>
    <lineage>
        <taxon>Eukaryota</taxon>
        <taxon>Metazoa</taxon>
        <taxon>Cnidaria</taxon>
        <taxon>Hydrozoa</taxon>
        <taxon>Hydroidolina</taxon>
        <taxon>Anthoathecata</taxon>
        <taxon>Aplanulata</taxon>
        <taxon>Hydridae</taxon>
        <taxon>Hydra</taxon>
    </lineage>
</organism>
<dbReference type="GeneID" id="136076482"/>
<gene>
    <name evidence="2" type="primary">LOC136076482</name>
</gene>
<dbReference type="RefSeq" id="XP_065645917.1">
    <property type="nucleotide sequence ID" value="XM_065789845.1"/>
</dbReference>
<dbReference type="PANTHER" id="PTHR46169:SF15">
    <property type="entry name" value="INNER CENTROMERE PROTEIN A-LIKE ISOFORM X1-RELATED"/>
    <property type="match status" value="1"/>
</dbReference>
<dbReference type="SUPFAM" id="SSF53098">
    <property type="entry name" value="Ribonuclease H-like"/>
    <property type="match status" value="1"/>
</dbReference>
<evidence type="ECO:0000313" key="2">
    <source>
        <dbReference type="RefSeq" id="XP_065645917.1"/>
    </source>
</evidence>
<reference evidence="2" key="2">
    <citation type="submission" date="2025-08" db="UniProtKB">
        <authorList>
            <consortium name="RefSeq"/>
        </authorList>
    </citation>
    <scope>IDENTIFICATION</scope>
</reference>
<protein>
    <submittedName>
        <fullName evidence="2">Uncharacterized protein LOC136076482</fullName>
    </submittedName>
</protein>
<evidence type="ECO:0000313" key="1">
    <source>
        <dbReference type="Proteomes" id="UP001652625"/>
    </source>
</evidence>